<dbReference type="EMBL" id="BARS01036106">
    <property type="protein sequence ID" value="GAG25974.1"/>
    <property type="molecule type" value="Genomic_DNA"/>
</dbReference>
<evidence type="ECO:0000313" key="1">
    <source>
        <dbReference type="EMBL" id="GAG25974.1"/>
    </source>
</evidence>
<reference evidence="1" key="1">
    <citation type="journal article" date="2014" name="Front. Microbiol.">
        <title>High frequency of phylogenetically diverse reductive dehalogenase-homologous genes in deep subseafloor sedimentary metagenomes.</title>
        <authorList>
            <person name="Kawai M."/>
            <person name="Futagami T."/>
            <person name="Toyoda A."/>
            <person name="Takaki Y."/>
            <person name="Nishi S."/>
            <person name="Hori S."/>
            <person name="Arai W."/>
            <person name="Tsubouchi T."/>
            <person name="Morono Y."/>
            <person name="Uchiyama I."/>
            <person name="Ito T."/>
            <person name="Fujiyama A."/>
            <person name="Inagaki F."/>
            <person name="Takami H."/>
        </authorList>
    </citation>
    <scope>NUCLEOTIDE SEQUENCE</scope>
    <source>
        <strain evidence="1">Expedition CK06-06</strain>
    </source>
</reference>
<feature type="non-terminal residue" evidence="1">
    <location>
        <position position="1"/>
    </location>
</feature>
<gene>
    <name evidence="1" type="ORF">S01H1_55534</name>
</gene>
<protein>
    <submittedName>
        <fullName evidence="1">Uncharacterized protein</fullName>
    </submittedName>
</protein>
<proteinExistence type="predicted"/>
<organism evidence="1">
    <name type="scientific">marine sediment metagenome</name>
    <dbReference type="NCBI Taxonomy" id="412755"/>
    <lineage>
        <taxon>unclassified sequences</taxon>
        <taxon>metagenomes</taxon>
        <taxon>ecological metagenomes</taxon>
    </lineage>
</organism>
<comment type="caution">
    <text evidence="1">The sequence shown here is derived from an EMBL/GenBank/DDBJ whole genome shotgun (WGS) entry which is preliminary data.</text>
</comment>
<name>X0W543_9ZZZZ</name>
<dbReference type="AlphaFoldDB" id="X0W543"/>
<accession>X0W543</accession>
<sequence length="71" mass="7981">AFFTGPAVHLTLRPDFAKLEGKAKLWICDVSFRGNGYHGREDEVPGVGFKDFATQGRNAEMLAEMDRYVVF</sequence>